<dbReference type="EMBL" id="JACEFO010002513">
    <property type="protein sequence ID" value="KAF8656983.1"/>
    <property type="molecule type" value="Genomic_DNA"/>
</dbReference>
<keyword evidence="3" id="KW-1185">Reference proteome</keyword>
<evidence type="ECO:0000313" key="3">
    <source>
        <dbReference type="Proteomes" id="UP000636709"/>
    </source>
</evidence>
<proteinExistence type="predicted"/>
<name>A0A835A9A3_9POAL</name>
<sequence>MDSGGTPPPPARRAPRGRGGQSGGATRRGRFQYTSTARRRTPRWRWSGARRRRHLRRCGSTWCRASTSSPTGLGIYSCFRPPHRLPLIHPLVVDPELMDTLAARRGAGAASSTRGSDEFKPFHQAPPEFKFWSDPLCLLPDLSTHLARSTL</sequence>
<dbReference type="Proteomes" id="UP000636709">
    <property type="component" value="Unassembled WGS sequence"/>
</dbReference>
<reference evidence="2" key="1">
    <citation type="submission" date="2020-07" db="EMBL/GenBank/DDBJ databases">
        <title>Genome sequence and genetic diversity analysis of an under-domesticated orphan crop, white fonio (Digitaria exilis).</title>
        <authorList>
            <person name="Bennetzen J.L."/>
            <person name="Chen S."/>
            <person name="Ma X."/>
            <person name="Wang X."/>
            <person name="Yssel A.E.J."/>
            <person name="Chaluvadi S.R."/>
            <person name="Johnson M."/>
            <person name="Gangashetty P."/>
            <person name="Hamidou F."/>
            <person name="Sanogo M.D."/>
            <person name="Zwaenepoel A."/>
            <person name="Wallace J."/>
            <person name="Van De Peer Y."/>
            <person name="Van Deynze A."/>
        </authorList>
    </citation>
    <scope>NUCLEOTIDE SEQUENCE</scope>
    <source>
        <tissue evidence="2">Leaves</tissue>
    </source>
</reference>
<organism evidence="2 3">
    <name type="scientific">Digitaria exilis</name>
    <dbReference type="NCBI Taxonomy" id="1010633"/>
    <lineage>
        <taxon>Eukaryota</taxon>
        <taxon>Viridiplantae</taxon>
        <taxon>Streptophyta</taxon>
        <taxon>Embryophyta</taxon>
        <taxon>Tracheophyta</taxon>
        <taxon>Spermatophyta</taxon>
        <taxon>Magnoliopsida</taxon>
        <taxon>Liliopsida</taxon>
        <taxon>Poales</taxon>
        <taxon>Poaceae</taxon>
        <taxon>PACMAD clade</taxon>
        <taxon>Panicoideae</taxon>
        <taxon>Panicodae</taxon>
        <taxon>Paniceae</taxon>
        <taxon>Anthephorinae</taxon>
        <taxon>Digitaria</taxon>
    </lineage>
</organism>
<gene>
    <name evidence="2" type="ORF">HU200_060425</name>
</gene>
<comment type="caution">
    <text evidence="2">The sequence shown here is derived from an EMBL/GenBank/DDBJ whole genome shotgun (WGS) entry which is preliminary data.</text>
</comment>
<feature type="compositionally biased region" description="Pro residues" evidence="1">
    <location>
        <begin position="1"/>
        <end position="12"/>
    </location>
</feature>
<feature type="region of interest" description="Disordered" evidence="1">
    <location>
        <begin position="1"/>
        <end position="45"/>
    </location>
</feature>
<accession>A0A835A9A3</accession>
<dbReference type="AlphaFoldDB" id="A0A835A9A3"/>
<protein>
    <submittedName>
        <fullName evidence="2">Uncharacterized protein</fullName>
    </submittedName>
</protein>
<evidence type="ECO:0000313" key="2">
    <source>
        <dbReference type="EMBL" id="KAF8656983.1"/>
    </source>
</evidence>
<evidence type="ECO:0000256" key="1">
    <source>
        <dbReference type="SAM" id="MobiDB-lite"/>
    </source>
</evidence>